<name>A0A0A3IL05_9BACI</name>
<evidence type="ECO:0000313" key="1">
    <source>
        <dbReference type="EMBL" id="KGR83508.1"/>
    </source>
</evidence>
<dbReference type="NCBIfam" id="TIGR02867">
    <property type="entry name" value="spore_II_P"/>
    <property type="match status" value="1"/>
</dbReference>
<proteinExistence type="predicted"/>
<accession>A0A0A3IL05</accession>
<evidence type="ECO:0000313" key="2">
    <source>
        <dbReference type="Proteomes" id="UP000030437"/>
    </source>
</evidence>
<reference evidence="1 2" key="1">
    <citation type="submission" date="2014-02" db="EMBL/GenBank/DDBJ databases">
        <title>Draft genome sequence of Lysinibacillus odysseyi NBRC 100172.</title>
        <authorList>
            <person name="Zhang F."/>
            <person name="Wang G."/>
            <person name="Zhang L."/>
        </authorList>
    </citation>
    <scope>NUCLEOTIDE SEQUENCE [LARGE SCALE GENOMIC DNA]</scope>
    <source>
        <strain evidence="1 2">NBRC 100172</strain>
    </source>
</reference>
<dbReference type="RefSeq" id="WP_036156747.1">
    <property type="nucleotide sequence ID" value="NZ_AVCX01000003.1"/>
</dbReference>
<gene>
    <name evidence="1" type="ORF">CD32_16930</name>
</gene>
<dbReference type="eggNOG" id="COG0860">
    <property type="taxonomic scope" value="Bacteria"/>
</dbReference>
<comment type="caution">
    <text evidence="1">The sequence shown here is derived from an EMBL/GenBank/DDBJ whole genome shotgun (WGS) entry which is preliminary data.</text>
</comment>
<dbReference type="InterPro" id="IPR010897">
    <property type="entry name" value="Spore_II_P"/>
</dbReference>
<dbReference type="Proteomes" id="UP000030437">
    <property type="component" value="Unassembled WGS sequence"/>
</dbReference>
<protein>
    <submittedName>
        <fullName evidence="1">Stage II sporulation protein P</fullName>
    </submittedName>
</protein>
<dbReference type="AlphaFoldDB" id="A0A0A3IL05"/>
<keyword evidence="2" id="KW-1185">Reference proteome</keyword>
<sequence length="260" mass="29102">MNNIKRFLLFLLILFLMPIITGQLPFPNNKYESVQVPKEQKLVYASTELAVPEKKVLLVFTHSHEAYKPIVEASTGMKEVYNEQLNIFSLSKVMEEYLTFQGMQPKTLPVDLMTELKNQGKTISHAYKVARPFIADEIALQPYDMILDVHRDSAGKKTTTLTVGDTSYAKMAFVVGMEHANYKSNLAYAEKLHATLNGLVPGISRKVMKKEGEGVDGIYNQDLSPQMVLVEIGGIDNTEEEVTRTISVLSEAVAKVLQES</sequence>
<dbReference type="Pfam" id="PF07454">
    <property type="entry name" value="SpoIIP"/>
    <property type="match status" value="1"/>
</dbReference>
<organism evidence="1 2">
    <name type="scientific">Lysinibacillus odysseyi 34hs-1 = NBRC 100172</name>
    <dbReference type="NCBI Taxonomy" id="1220589"/>
    <lineage>
        <taxon>Bacteria</taxon>
        <taxon>Bacillati</taxon>
        <taxon>Bacillota</taxon>
        <taxon>Bacilli</taxon>
        <taxon>Bacillales</taxon>
        <taxon>Bacillaceae</taxon>
        <taxon>Lysinibacillus</taxon>
    </lineage>
</organism>
<dbReference type="STRING" id="1220589.CD32_16930"/>
<dbReference type="OrthoDB" id="1633470at2"/>
<dbReference type="EMBL" id="JPVP01000058">
    <property type="protein sequence ID" value="KGR83508.1"/>
    <property type="molecule type" value="Genomic_DNA"/>
</dbReference>